<keyword evidence="3" id="KW-1185">Reference proteome</keyword>
<dbReference type="Proteomes" id="UP000234882">
    <property type="component" value="Chromosome"/>
</dbReference>
<dbReference type="RefSeq" id="WP_101500355.1">
    <property type="nucleotide sequence ID" value="NZ_CP025583.1"/>
</dbReference>
<accession>A0A2K9MHC1</accession>
<dbReference type="Gene3D" id="1.20.1330.10">
    <property type="entry name" value="f41 fragment of flagellin, N-terminal domain"/>
    <property type="match status" value="1"/>
</dbReference>
<name>A0A2K9MHC1_9RHOB</name>
<organism evidence="2 3">
    <name type="scientific">Paracoccus jeotgali</name>
    <dbReference type="NCBI Taxonomy" id="2065379"/>
    <lineage>
        <taxon>Bacteria</taxon>
        <taxon>Pseudomonadati</taxon>
        <taxon>Pseudomonadota</taxon>
        <taxon>Alphaproteobacteria</taxon>
        <taxon>Rhodobacterales</taxon>
        <taxon>Paracoccaceae</taxon>
        <taxon>Paracoccus</taxon>
    </lineage>
</organism>
<dbReference type="InterPro" id="IPR046358">
    <property type="entry name" value="Flagellin_C"/>
</dbReference>
<evidence type="ECO:0000259" key="1">
    <source>
        <dbReference type="Pfam" id="PF00700"/>
    </source>
</evidence>
<sequence length="337" mass="35135">MNFVSVGDLSRAFTLRNSNAALRSDIQRLSKEVTTGVKSDIPKHLNGDLIGLAEIEHGLRQSHSFRRVGAEASATGVAIQAALGTLQQIADDAAAPMLSGGMLASPASLQVVANTARDQLGSAIAAVNGSAAGKYVLSGAQSMTPPLVSAEALMAQALTVVAGASTAAEVSDRLKVFFDAPPGAGGFADQSYRGSHQPAPEFLLDQSSTARFDQTANDQGVRDVLRGMVLGALAADGTLTGNHTEQSKLMDDAALALTQGNTHLSVARSEVGMTQQRIERTTQRLDSLATHLGIERSNLISADSYEAGSHLVQAQTQLEALFALTSRLSNLSLAKFL</sequence>
<evidence type="ECO:0000313" key="3">
    <source>
        <dbReference type="Proteomes" id="UP000234882"/>
    </source>
</evidence>
<dbReference type="AlphaFoldDB" id="A0A2K9MHC1"/>
<dbReference type="KEGG" id="paru:CYR75_12615"/>
<dbReference type="OrthoDB" id="7312911at2"/>
<evidence type="ECO:0000313" key="2">
    <source>
        <dbReference type="EMBL" id="AUM75010.1"/>
    </source>
</evidence>
<feature type="domain" description="Flagellin C-terminal" evidence="1">
    <location>
        <begin position="258"/>
        <end position="337"/>
    </location>
</feature>
<proteinExistence type="predicted"/>
<dbReference type="EMBL" id="CP025583">
    <property type="protein sequence ID" value="AUM75010.1"/>
    <property type="molecule type" value="Genomic_DNA"/>
</dbReference>
<dbReference type="Pfam" id="PF00700">
    <property type="entry name" value="Flagellin_C"/>
    <property type="match status" value="1"/>
</dbReference>
<protein>
    <recommendedName>
        <fullName evidence="1">Flagellin C-terminal domain-containing protein</fullName>
    </recommendedName>
</protein>
<dbReference type="SUPFAM" id="SSF64518">
    <property type="entry name" value="Phase 1 flagellin"/>
    <property type="match status" value="1"/>
</dbReference>
<gene>
    <name evidence="2" type="ORF">CYR75_12615</name>
</gene>
<reference evidence="3" key="1">
    <citation type="submission" date="2017-12" db="EMBL/GenBank/DDBJ databases">
        <title>Genomic analysis of Paracoccus sp. CBA4604.</title>
        <authorList>
            <person name="Roh S.W."/>
            <person name="Kim J.Y."/>
            <person name="Kim J.S."/>
        </authorList>
    </citation>
    <scope>NUCLEOTIDE SEQUENCE [LARGE SCALE GENOMIC DNA]</scope>
    <source>
        <strain evidence="3">CBA4604</strain>
    </source>
</reference>